<dbReference type="EMBL" id="LNAM01000149">
    <property type="protein sequence ID" value="KSV59263.1"/>
    <property type="molecule type" value="Genomic_DNA"/>
</dbReference>
<dbReference type="RefSeq" id="WP_058352493.1">
    <property type="nucleotide sequence ID" value="NZ_CABMMD010000149.1"/>
</dbReference>
<dbReference type="Gene3D" id="3.50.50.60">
    <property type="entry name" value="FAD/NAD(P)-binding domain"/>
    <property type="match status" value="2"/>
</dbReference>
<dbReference type="OrthoDB" id="9772594at2"/>
<dbReference type="InterPro" id="IPR028348">
    <property type="entry name" value="FAD-binding_protein"/>
</dbReference>
<accession>A0A0V8QFA8</accession>
<dbReference type="Gene3D" id="3.30.70.2700">
    <property type="match status" value="1"/>
</dbReference>
<keyword evidence="3" id="KW-1185">Reference proteome</keyword>
<evidence type="ECO:0000259" key="1">
    <source>
        <dbReference type="Pfam" id="PF21688"/>
    </source>
</evidence>
<gene>
    <name evidence="2" type="ORF">ASU35_09695</name>
</gene>
<name>A0A0V8QFA8_9FIRM</name>
<dbReference type="Pfam" id="PF21688">
    <property type="entry name" value="FAD-depend_C"/>
    <property type="match status" value="1"/>
</dbReference>
<evidence type="ECO:0000313" key="3">
    <source>
        <dbReference type="Proteomes" id="UP000054874"/>
    </source>
</evidence>
<dbReference type="AlphaFoldDB" id="A0A0V8QFA8"/>
<dbReference type="InterPro" id="IPR049516">
    <property type="entry name" value="FAD-depend_C"/>
</dbReference>
<dbReference type="STRING" id="290052.ASU35_09695"/>
<protein>
    <submittedName>
        <fullName evidence="2">FAD-dependent oxidoreductase</fullName>
    </submittedName>
</protein>
<dbReference type="PIRSF" id="PIRSF038984">
    <property type="entry name" value="FAD_binding_protein"/>
    <property type="match status" value="1"/>
</dbReference>
<evidence type="ECO:0000313" key="2">
    <source>
        <dbReference type="EMBL" id="KSV59263.1"/>
    </source>
</evidence>
<sequence>MIRISQLRISIDKIDTSDFVREQVVVRNAVRKQLKLASEELLDCYIIKRSLDARKKEDIHYSYVVEALVANEGKVLKNKRLKGMEPAVKKEPVAFTFGEETLLHRPVVAGFGPAGMLCALELSRAGYRPIVIERGECIEKRVEKVEHFWQTGELDANCNVQFGEGGAGTFSDGKLNTMVKDKFGRGQHVLRILAEFGAPQEICYMNKPHIGTDRLRQVVKGIREEILRLGGEIRFSTQLTDIRVEEGSLGAIELNHEVWLDCQVLVLAIGHSARDTFSMLLKRQLPMEAKSFAIGVRIEHEQELISKAQYGEAYRRLPAADYKLTHQAANGRGVYSFCMCPGGFVVNASSEPEHLVVNGMSNHDRSERNANSAMIVTVTPEDYGGEGPLAGVEFQRKWERQAFLAGKGKVPVQTFRDFENNVPSVTLGRVIPDLKGDYELSNVRECLPDYVAETIIEGVHAFDKRIQGFGDGEAVVSGVETRTSSPVRILRKEGLQSEINGIYPCGEGAGYAGGIMSAAMDGLKVFEAIAGKYRNEDKDEKFK</sequence>
<dbReference type="SUPFAM" id="SSF51905">
    <property type="entry name" value="FAD/NAD(P)-binding domain"/>
    <property type="match status" value="1"/>
</dbReference>
<comment type="caution">
    <text evidence="2">The sequence shown here is derived from an EMBL/GenBank/DDBJ whole genome shotgun (WGS) entry which is preliminary data.</text>
</comment>
<organism evidence="2 3">
    <name type="scientific">Acetivibrio ethanolgignens</name>
    <dbReference type="NCBI Taxonomy" id="290052"/>
    <lineage>
        <taxon>Bacteria</taxon>
        <taxon>Bacillati</taxon>
        <taxon>Bacillota</taxon>
        <taxon>Clostridia</taxon>
        <taxon>Eubacteriales</taxon>
        <taxon>Oscillospiraceae</taxon>
        <taxon>Acetivibrio</taxon>
    </lineage>
</organism>
<feature type="domain" description="FAD-dependent protein C-terminal" evidence="1">
    <location>
        <begin position="291"/>
        <end position="483"/>
    </location>
</feature>
<proteinExistence type="predicted"/>
<dbReference type="Proteomes" id="UP000054874">
    <property type="component" value="Unassembled WGS sequence"/>
</dbReference>
<dbReference type="PANTHER" id="PTHR42842">
    <property type="entry name" value="FAD/NAD(P)-BINDING OXIDOREDUCTASE"/>
    <property type="match status" value="1"/>
</dbReference>
<reference evidence="2 3" key="1">
    <citation type="submission" date="2015-11" db="EMBL/GenBank/DDBJ databases">
        <title>Butyribacter intestini gen. nov., sp. nov., a butyric acid-producing bacterium of the family Lachnospiraceae isolated from the human faeces.</title>
        <authorList>
            <person name="Zou Y."/>
            <person name="Xue W."/>
            <person name="Luo G."/>
            <person name="Lv M."/>
        </authorList>
    </citation>
    <scope>NUCLEOTIDE SEQUENCE [LARGE SCALE GENOMIC DNA]</scope>
    <source>
        <strain evidence="2 3">ACET-33324</strain>
    </source>
</reference>
<dbReference type="InterPro" id="IPR036188">
    <property type="entry name" value="FAD/NAD-bd_sf"/>
</dbReference>
<dbReference type="PANTHER" id="PTHR42842:SF3">
    <property type="entry name" value="FAD_NAD(P)-BINDING OXIDOREDUCTASE FAMILY PROTEIN"/>
    <property type="match status" value="1"/>
</dbReference>